<keyword evidence="2" id="KW-1185">Reference proteome</keyword>
<proteinExistence type="predicted"/>
<dbReference type="Proteomes" id="UP000831701">
    <property type="component" value="Chromosome 19"/>
</dbReference>
<protein>
    <submittedName>
        <fullName evidence="1">Uncharacterized protein</fullName>
    </submittedName>
</protein>
<name>A0ACB8VP46_9TELE</name>
<feature type="non-terminal residue" evidence="1">
    <location>
        <position position="1387"/>
    </location>
</feature>
<evidence type="ECO:0000313" key="1">
    <source>
        <dbReference type="EMBL" id="KAI3357392.1"/>
    </source>
</evidence>
<accession>A0ACB8VP46</accession>
<dbReference type="EMBL" id="CM041549">
    <property type="protein sequence ID" value="KAI3357392.1"/>
    <property type="molecule type" value="Genomic_DNA"/>
</dbReference>
<gene>
    <name evidence="1" type="ORF">L3Q82_015824</name>
</gene>
<evidence type="ECO:0000313" key="2">
    <source>
        <dbReference type="Proteomes" id="UP000831701"/>
    </source>
</evidence>
<organism evidence="1 2">
    <name type="scientific">Scortum barcoo</name>
    <name type="common">barcoo grunter</name>
    <dbReference type="NCBI Taxonomy" id="214431"/>
    <lineage>
        <taxon>Eukaryota</taxon>
        <taxon>Metazoa</taxon>
        <taxon>Chordata</taxon>
        <taxon>Craniata</taxon>
        <taxon>Vertebrata</taxon>
        <taxon>Euteleostomi</taxon>
        <taxon>Actinopterygii</taxon>
        <taxon>Neopterygii</taxon>
        <taxon>Teleostei</taxon>
        <taxon>Neoteleostei</taxon>
        <taxon>Acanthomorphata</taxon>
        <taxon>Eupercaria</taxon>
        <taxon>Centrarchiformes</taxon>
        <taxon>Terapontoidei</taxon>
        <taxon>Terapontidae</taxon>
        <taxon>Scortum</taxon>
    </lineage>
</organism>
<reference evidence="1" key="1">
    <citation type="submission" date="2022-04" db="EMBL/GenBank/DDBJ databases">
        <title>Jade perch genome.</title>
        <authorList>
            <person name="Chao B."/>
        </authorList>
    </citation>
    <scope>NUCLEOTIDE SEQUENCE</scope>
    <source>
        <strain evidence="1">CB-2022</strain>
    </source>
</reference>
<comment type="caution">
    <text evidence="1">The sequence shown here is derived from an EMBL/GenBank/DDBJ whole genome shotgun (WGS) entry which is preliminary data.</text>
</comment>
<sequence length="1387" mass="160746">MSESNKKRRIAHSSSQTYSSSLGKMFTERQLDGAGGDGHFVEGSILRITMKNFLTYDYSVVYPGPNLNMIVGANGTGKSSIVCAICLGLAGKTAILGRGDKVGLYVKRGCHKGSIEIELYKTGGNVVINREIHVENNQSLWMLNGRHCIQKAVEEEVKALRIQVSNLCQFLPQEKVGEFAKMSKIELLEATEKSVGPPEMYEYHCELKNFRNRERELENVVKEKASFLEKARQRNERNKHDVNRYYEKKRHLDVIELLEKKKPWVEYETTRKELEGVRKERDEAKKQLSALRQAQAPMLKKIQLIDNMLKPTEAQIKAKTAAIKEASLKCKQKHDQLDRKDKEIEDIKQTLKLKQMEEEDHQKRISNTRRTIEDLKAELAKVADQPDVTPRINTVNGELRGIQMERAKIEGEKSDLRREKDNLCAEAKMLEKKLKDMNNMMNAKEEKLRGRHRDTHTALQWLRQNRDMFNGNVHEPMMLVINVKDHRFAKYVENHISFHDLRAFVFQRKDDMEKFMTEVRDNKNLKVNSISAPEESCSKRQPSRNIESLRRFGFFTYLREMFDAPDEVMSYLCHQYRVHDVPVGNDKTKSMIETVIEEPYLKVLYTTEERYTLKRSYYSNKISTSNSAVHPSQYLSITVDAEEKRQLEQQMKACESKLREIDERMKALQKEAAALDRRDNELLAEKKQLSELKGKKRQLEQKISTKEDSLRQMERSVIDLKKIEEETREKIAAVNNQKVSIVAAFMAQMKLRAKLTMDKVYLALEMVGQTAEKTKLENDCREGASELKTIDQKCSRLEQRKVQLTEQCKGLLKRAKTICRMQPEESLPEDLHNAFTKLPDTLDEIDAMLNEERSRSECFTGLSESVVDEYNRREQEIKHLEKELEEKSNHLNAYRQNISEAKERWLNPLKQLVEQINGKFSDFFRSMQCAGEVDLHSENEEEYDKYGIRIRVKFHSSTQLHELTAHHQSGGERSVSTMLYLMALQELNRCPFRVVDEINQGMDPVNERRVFDIVVRTACKQTTSQYFFITPKFLCFLADVLVTFECWRCFHSSGSMRRSLQPTQVAQVVQLIQDGTSMRAVARRFAVSVSVVSRAWRRYQETGQYIRRRGGGRRRATTQQQDRYLRLCARRNRRNRKSTARALQNDLQQATNVHVSAQTVRNRLHEGGMRARRPQVGVVLTAQHHVQDVWHLPEKHQDWQIRHWRPVLFTDESRFTLSTCDRRDRVWRRRGERSAACNILQHDRFGSGSVMVWGGISLGGRTALHVLARGSLTAIRYRDEILRPLVRPYAGAVGPGFLLMQDNARPHVAGVCQQFLQDEGIDAMDWPARSPDLEIQLSTSGTSCLAPSTNATLHHRLFQELADALVQVWEEIPQETICHPHQEHAQA</sequence>